<dbReference type="AlphaFoldDB" id="A0A2P2L9P2"/>
<name>A0A2P2L9P2_RHIMU</name>
<organism evidence="1">
    <name type="scientific">Rhizophora mucronata</name>
    <name type="common">Asiatic mangrove</name>
    <dbReference type="NCBI Taxonomy" id="61149"/>
    <lineage>
        <taxon>Eukaryota</taxon>
        <taxon>Viridiplantae</taxon>
        <taxon>Streptophyta</taxon>
        <taxon>Embryophyta</taxon>
        <taxon>Tracheophyta</taxon>
        <taxon>Spermatophyta</taxon>
        <taxon>Magnoliopsida</taxon>
        <taxon>eudicotyledons</taxon>
        <taxon>Gunneridae</taxon>
        <taxon>Pentapetalae</taxon>
        <taxon>rosids</taxon>
        <taxon>fabids</taxon>
        <taxon>Malpighiales</taxon>
        <taxon>Rhizophoraceae</taxon>
        <taxon>Rhizophora</taxon>
    </lineage>
</organism>
<accession>A0A2P2L9P2</accession>
<sequence>MMSLKEGNHFFHVIPIEALKEPKKPRANITSRKPHGNDILSDISHIQVKSSLLISTLVLGNDMPCLDLHSLDSTFRRIN</sequence>
<protein>
    <submittedName>
        <fullName evidence="1">Phosphatidylinositol-3 4 5-trisphosphate 3-phosphatase and dual-specificity protein phosphatase PTEN</fullName>
    </submittedName>
</protein>
<dbReference type="EMBL" id="GGEC01034212">
    <property type="protein sequence ID" value="MBX14696.1"/>
    <property type="molecule type" value="Transcribed_RNA"/>
</dbReference>
<evidence type="ECO:0000313" key="1">
    <source>
        <dbReference type="EMBL" id="MBX14696.1"/>
    </source>
</evidence>
<reference evidence="1" key="1">
    <citation type="submission" date="2018-02" db="EMBL/GenBank/DDBJ databases">
        <title>Rhizophora mucronata_Transcriptome.</title>
        <authorList>
            <person name="Meera S.P."/>
            <person name="Sreeshan A."/>
            <person name="Augustine A."/>
        </authorList>
    </citation>
    <scope>NUCLEOTIDE SEQUENCE</scope>
    <source>
        <tissue evidence="1">Leaf</tissue>
    </source>
</reference>
<proteinExistence type="predicted"/>